<dbReference type="EMBL" id="JFHD01000027">
    <property type="protein sequence ID" value="KDR27195.1"/>
    <property type="molecule type" value="Genomic_DNA"/>
</dbReference>
<dbReference type="AlphaFoldDB" id="A0A656QEX6"/>
<protein>
    <submittedName>
        <fullName evidence="1">Uncharacterized protein</fullName>
    </submittedName>
</protein>
<organism evidence="1 2">
    <name type="scientific">Caballeronia zhejiangensis</name>
    <dbReference type="NCBI Taxonomy" id="871203"/>
    <lineage>
        <taxon>Bacteria</taxon>
        <taxon>Pseudomonadati</taxon>
        <taxon>Pseudomonadota</taxon>
        <taxon>Betaproteobacteria</taxon>
        <taxon>Burkholderiales</taxon>
        <taxon>Burkholderiaceae</taxon>
        <taxon>Caballeronia</taxon>
    </lineage>
</organism>
<reference evidence="1 2" key="1">
    <citation type="submission" date="2014-03" db="EMBL/GenBank/DDBJ databases">
        <title>Draft Genome Sequences of Four Burkholderia Strains.</title>
        <authorList>
            <person name="Liu X.Y."/>
            <person name="Li C.X."/>
            <person name="Xu J.H."/>
        </authorList>
    </citation>
    <scope>NUCLEOTIDE SEQUENCE [LARGE SCALE GENOMIC DNA]</scope>
    <source>
        <strain evidence="1 2">OP-1</strain>
    </source>
</reference>
<name>A0A656QEX6_9BURK</name>
<sequence>MPNALDSGRTTWQPLQGSGTASRFLAGVIDPGIDRNRRETLDTMHKLNLIAIRLGEDHPVTTTRLINFVNDGCSLDQRCPLEISFACNLKCKPYDLRLALLSHMDVMIRVSAAHV</sequence>
<proteinExistence type="predicted"/>
<accession>A0A656QEX6</accession>
<evidence type="ECO:0000313" key="1">
    <source>
        <dbReference type="EMBL" id="KDR27195.1"/>
    </source>
</evidence>
<dbReference type="Proteomes" id="UP000027451">
    <property type="component" value="Unassembled WGS sequence"/>
</dbReference>
<gene>
    <name evidence="1" type="ORF">BG60_18385</name>
</gene>
<evidence type="ECO:0000313" key="2">
    <source>
        <dbReference type="Proteomes" id="UP000027451"/>
    </source>
</evidence>
<keyword evidence="2" id="KW-1185">Reference proteome</keyword>
<comment type="caution">
    <text evidence="1">The sequence shown here is derived from an EMBL/GenBank/DDBJ whole genome shotgun (WGS) entry which is preliminary data.</text>
</comment>